<evidence type="ECO:0000256" key="2">
    <source>
        <dbReference type="ARBA" id="ARBA00004529"/>
    </source>
</evidence>
<dbReference type="GO" id="GO:0005813">
    <property type="term" value="C:centrosome"/>
    <property type="evidence" value="ECO:0007669"/>
    <property type="project" value="UniProtKB-SubCell"/>
</dbReference>
<dbReference type="Proteomes" id="UP001374579">
    <property type="component" value="Unassembled WGS sequence"/>
</dbReference>
<evidence type="ECO:0000256" key="1">
    <source>
        <dbReference type="ARBA" id="ARBA00004300"/>
    </source>
</evidence>
<keyword evidence="7" id="KW-0597">Phosphoprotein</keyword>
<proteinExistence type="inferred from homology"/>
<comment type="caution">
    <text evidence="15">The sequence shown here is derived from an EMBL/GenBank/DDBJ whole genome shotgun (WGS) entry which is preliminary data.</text>
</comment>
<evidence type="ECO:0000256" key="8">
    <source>
        <dbReference type="ARBA" id="ARBA00022843"/>
    </source>
</evidence>
<name>A0AAN9GMA4_9CAEN</name>
<comment type="subcellular location">
    <subcellularLocation>
        <location evidence="3">Cytoplasm</location>
        <location evidence="3">Cell cortex</location>
    </subcellularLocation>
    <subcellularLocation>
        <location evidence="1">Cytoplasm</location>
        <location evidence="1">Cytoskeleton</location>
        <location evidence="1">Microtubule organizing center</location>
        <location evidence="1">Centrosome</location>
    </subcellularLocation>
    <subcellularLocation>
        <location evidence="2">Cytoplasm</location>
        <location evidence="2">Cytoskeleton</location>
        <location evidence="2">Stress fiber</location>
    </subcellularLocation>
    <subcellularLocation>
        <location evidence="4">Cytoplasm</location>
        <location evidence="4">Myofibril</location>
    </subcellularLocation>
</comment>
<dbReference type="GO" id="GO:0001725">
    <property type="term" value="C:stress fiber"/>
    <property type="evidence" value="ECO:0007669"/>
    <property type="project" value="UniProtKB-SubCell"/>
</dbReference>
<protein>
    <recommendedName>
        <fullName evidence="13">Dynactin subunit 4</fullName>
    </recommendedName>
</protein>
<evidence type="ECO:0000256" key="9">
    <source>
        <dbReference type="ARBA" id="ARBA00022990"/>
    </source>
</evidence>
<evidence type="ECO:0000256" key="3">
    <source>
        <dbReference type="ARBA" id="ARBA00004544"/>
    </source>
</evidence>
<evidence type="ECO:0000256" key="4">
    <source>
        <dbReference type="ARBA" id="ARBA00004657"/>
    </source>
</evidence>
<dbReference type="AlphaFoldDB" id="A0AAN9GMA4"/>
<keyword evidence="5" id="KW-0963">Cytoplasm</keyword>
<evidence type="ECO:0000256" key="6">
    <source>
        <dbReference type="ARBA" id="ARBA00022499"/>
    </source>
</evidence>
<gene>
    <name evidence="15" type="ORF">V1264_011411</name>
</gene>
<keyword evidence="6" id="KW-1017">Isopeptide bond</keyword>
<keyword evidence="9" id="KW-0007">Acetylation</keyword>
<accession>A0AAN9GMA4</accession>
<evidence type="ECO:0000256" key="10">
    <source>
        <dbReference type="ARBA" id="ARBA00023054"/>
    </source>
</evidence>
<dbReference type="GO" id="GO:0005938">
    <property type="term" value="C:cell cortex"/>
    <property type="evidence" value="ECO:0007669"/>
    <property type="project" value="UniProtKB-SubCell"/>
</dbReference>
<reference evidence="15 16" key="1">
    <citation type="submission" date="2024-02" db="EMBL/GenBank/DDBJ databases">
        <title>Chromosome-scale genome assembly of the rough periwinkle Littorina saxatilis.</title>
        <authorList>
            <person name="De Jode A."/>
            <person name="Faria R."/>
            <person name="Formenti G."/>
            <person name="Sims Y."/>
            <person name="Smith T.P."/>
            <person name="Tracey A."/>
            <person name="Wood J.M.D."/>
            <person name="Zagrodzka Z.B."/>
            <person name="Johannesson K."/>
            <person name="Butlin R.K."/>
            <person name="Leder E.H."/>
        </authorList>
    </citation>
    <scope>NUCLEOTIDE SEQUENCE [LARGE SCALE GENOMIC DNA]</scope>
    <source>
        <strain evidence="15">Snail1</strain>
        <tissue evidence="15">Muscle</tissue>
    </source>
</reference>
<dbReference type="Pfam" id="PF05502">
    <property type="entry name" value="Dynactin_p62"/>
    <property type="match status" value="2"/>
</dbReference>
<sequence length="455" mass="51904">MTSLTKMATFMDVNLVRYLCTCGKRLPPCRLYLCRHCLKLRCADCVQHEVDSPYCPNCLENMPASEAKLKKNRCSNCFDCPICGHTLMTRATSQMVPSSEDPSKSTPKKMYYMACSFCRWTTRDGGLADQSTSNGGWKDEENPEAKRINTLLESYRSIAQREKAEKERKKYVKRRSHAGFQDRYGLTSVAMKWKIQPAMSNLSVKETEKVPPAPELVSPVEDFDPLPSEIFSDIVQLDKVTYLSHRLNAPEFQPPATKDLRPVHKHLLVRRSLRCRECDHNLSKPDFNPLSIKFKIQLIALNHIPEIRIMAPATFSVNKETVVTFTLSNPSVYSTVVKLLPIEGDTDLDYMTAKVDLPKSDLVLALHDDTAVYDDGTKAQQEFKDDPRVVVFRRANKLGFAAKVTPFCKEGEVKVSFMMKHEFRNTAAAIQSEDKEPKLEWLEHRIFINLGRIQL</sequence>
<dbReference type="EMBL" id="JBAMIC010000002">
    <property type="protein sequence ID" value="KAK7111845.1"/>
    <property type="molecule type" value="Genomic_DNA"/>
</dbReference>
<dbReference type="InterPro" id="IPR008603">
    <property type="entry name" value="DCTN4"/>
</dbReference>
<comment type="subunit">
    <text evidence="14">Subunit of dynactin, a multiprotein complex part of a tripartite complex with dynein and a adapter, such as BICDL1, BICD2 or HOOK3. The dynactin complex is built around ACTR1A/ACTB filament and consists of an actin-related filament composed of a shoulder domain, a pointed end and a barbed end. Its length is defined by its flexible shoulder domain. The soulder is composed of 2 DCTN1 subunits, 4 DCTN2 and 2 DCTN3. The 4 DCNT2 (via N-terminus) bind the ACTR1A filament and act as molecular rulers to determine the length. The pointed end is important for binding dynein-dynactin cargo adapters. Consists of 4 subunits: ACTR10, DCNT4, DCTN5 and DCTN6. The barbed end is composed of a CAPZA1:CAPZB heterodimers, which binds ACTR1A/ACTB filament and dynactin and stabilizes dynactin. Interacts with ATP7B, but not ATP7A, in a copper-dependent manner. Interacts with ANK2; this interaction is required for localization at costameres. Interacts with N4BP2L1.</text>
</comment>
<evidence type="ECO:0000256" key="5">
    <source>
        <dbReference type="ARBA" id="ARBA00022490"/>
    </source>
</evidence>
<keyword evidence="8" id="KW-0832">Ubl conjugation</keyword>
<evidence type="ECO:0000313" key="16">
    <source>
        <dbReference type="Proteomes" id="UP001374579"/>
    </source>
</evidence>
<dbReference type="PANTHER" id="PTHR13034:SF2">
    <property type="entry name" value="DYNACTIN SUBUNIT 4"/>
    <property type="match status" value="1"/>
</dbReference>
<evidence type="ECO:0000256" key="13">
    <source>
        <dbReference type="ARBA" id="ARBA00034864"/>
    </source>
</evidence>
<dbReference type="PANTHER" id="PTHR13034">
    <property type="entry name" value="DYNACTIN P62 SUBUNIT"/>
    <property type="match status" value="1"/>
</dbReference>
<evidence type="ECO:0000256" key="11">
    <source>
        <dbReference type="ARBA" id="ARBA00023212"/>
    </source>
</evidence>
<evidence type="ECO:0000313" key="15">
    <source>
        <dbReference type="EMBL" id="KAK7111845.1"/>
    </source>
</evidence>
<dbReference type="GO" id="GO:0005869">
    <property type="term" value="C:dynactin complex"/>
    <property type="evidence" value="ECO:0007669"/>
    <property type="project" value="InterPro"/>
</dbReference>
<keyword evidence="16" id="KW-1185">Reference proteome</keyword>
<evidence type="ECO:0000256" key="7">
    <source>
        <dbReference type="ARBA" id="ARBA00022553"/>
    </source>
</evidence>
<evidence type="ECO:0000256" key="12">
    <source>
        <dbReference type="ARBA" id="ARBA00034776"/>
    </source>
</evidence>
<keyword evidence="10" id="KW-0175">Coiled coil</keyword>
<organism evidence="15 16">
    <name type="scientific">Littorina saxatilis</name>
    <dbReference type="NCBI Taxonomy" id="31220"/>
    <lineage>
        <taxon>Eukaryota</taxon>
        <taxon>Metazoa</taxon>
        <taxon>Spiralia</taxon>
        <taxon>Lophotrochozoa</taxon>
        <taxon>Mollusca</taxon>
        <taxon>Gastropoda</taxon>
        <taxon>Caenogastropoda</taxon>
        <taxon>Littorinimorpha</taxon>
        <taxon>Littorinoidea</taxon>
        <taxon>Littorinidae</taxon>
        <taxon>Littorina</taxon>
    </lineage>
</organism>
<dbReference type="GO" id="GO:0030016">
    <property type="term" value="C:myofibril"/>
    <property type="evidence" value="ECO:0007669"/>
    <property type="project" value="UniProtKB-SubCell"/>
</dbReference>
<comment type="similarity">
    <text evidence="12">Belongs to the dynactin subunit 4 family.</text>
</comment>
<evidence type="ECO:0000256" key="14">
    <source>
        <dbReference type="ARBA" id="ARBA00093507"/>
    </source>
</evidence>
<keyword evidence="11" id="KW-0206">Cytoskeleton</keyword>